<organism evidence="2 3">
    <name type="scientific">Candidatus Abawacabacteria bacterium RBG_16_42_10</name>
    <dbReference type="NCBI Taxonomy" id="1817814"/>
    <lineage>
        <taxon>Bacteria</taxon>
        <taxon>Candidatus Abawacaibacteriota</taxon>
    </lineage>
</organism>
<feature type="transmembrane region" description="Helical" evidence="1">
    <location>
        <begin position="20"/>
        <end position="41"/>
    </location>
</feature>
<protein>
    <recommendedName>
        <fullName evidence="4">DUF4013 domain-containing protein</fullName>
    </recommendedName>
</protein>
<reference evidence="2 3" key="1">
    <citation type="journal article" date="2016" name="Nat. Commun.">
        <title>Thousands of microbial genomes shed light on interconnected biogeochemical processes in an aquifer system.</title>
        <authorList>
            <person name="Anantharaman K."/>
            <person name="Brown C.T."/>
            <person name="Hug L.A."/>
            <person name="Sharon I."/>
            <person name="Castelle C.J."/>
            <person name="Probst A.J."/>
            <person name="Thomas B.C."/>
            <person name="Singh A."/>
            <person name="Wilkins M.J."/>
            <person name="Karaoz U."/>
            <person name="Brodie E.L."/>
            <person name="Williams K.H."/>
            <person name="Hubbard S.S."/>
            <person name="Banfield J.F."/>
        </authorList>
    </citation>
    <scope>NUCLEOTIDE SEQUENCE [LARGE SCALE GENOMIC DNA]</scope>
</reference>
<gene>
    <name evidence="2" type="ORF">A2V81_00805</name>
</gene>
<name>A0A1F4XHY7_9BACT</name>
<feature type="transmembrane region" description="Helical" evidence="1">
    <location>
        <begin position="110"/>
        <end position="128"/>
    </location>
</feature>
<dbReference type="AlphaFoldDB" id="A0A1F4XHY7"/>
<keyword evidence="1" id="KW-1133">Transmembrane helix</keyword>
<dbReference type="STRING" id="1817814.A2V81_00805"/>
<sequence>MNFYPHLVQAYQVSKKFHVFLISNSPWIFLLLITILVWGIWSESFFSLLKSTLSNTEISPEAVETLFTQSKQISKWLLFFLPLFLIIWRISQPLTLRLLSTSETNFLDGFWRIFLFDIVKVLIIFLAIKTSMVFLQDKDLLAITATTITTLIGLSFVHYFQTVYFVSPHKHLFSAFIRTWIHHFPEILFLHFIDIFVLIITFCLSGIVLASFIYLPFFLFLFISILVIYLLGRLFIIWKGLWAYAALSLITDRT</sequence>
<keyword evidence="1" id="KW-0472">Membrane</keyword>
<keyword evidence="1" id="KW-0812">Transmembrane</keyword>
<evidence type="ECO:0000313" key="3">
    <source>
        <dbReference type="Proteomes" id="UP000177614"/>
    </source>
</evidence>
<feature type="transmembrane region" description="Helical" evidence="1">
    <location>
        <begin position="73"/>
        <end position="90"/>
    </location>
</feature>
<feature type="transmembrane region" description="Helical" evidence="1">
    <location>
        <begin position="187"/>
        <end position="210"/>
    </location>
</feature>
<evidence type="ECO:0008006" key="4">
    <source>
        <dbReference type="Google" id="ProtNLM"/>
    </source>
</evidence>
<dbReference type="Proteomes" id="UP000177614">
    <property type="component" value="Unassembled WGS sequence"/>
</dbReference>
<comment type="caution">
    <text evidence="2">The sequence shown here is derived from an EMBL/GenBank/DDBJ whole genome shotgun (WGS) entry which is preliminary data.</text>
</comment>
<proteinExistence type="predicted"/>
<dbReference type="EMBL" id="MEWR01000028">
    <property type="protein sequence ID" value="OGC81335.1"/>
    <property type="molecule type" value="Genomic_DNA"/>
</dbReference>
<accession>A0A1F4XHY7</accession>
<feature type="transmembrane region" description="Helical" evidence="1">
    <location>
        <begin position="140"/>
        <end position="167"/>
    </location>
</feature>
<evidence type="ECO:0000313" key="2">
    <source>
        <dbReference type="EMBL" id="OGC81335.1"/>
    </source>
</evidence>
<feature type="transmembrane region" description="Helical" evidence="1">
    <location>
        <begin position="217"/>
        <end position="238"/>
    </location>
</feature>
<evidence type="ECO:0000256" key="1">
    <source>
        <dbReference type="SAM" id="Phobius"/>
    </source>
</evidence>